<dbReference type="Proteomes" id="UP001060261">
    <property type="component" value="Chromosome"/>
</dbReference>
<sequence>MSDNPLGLLNAIAIVVGIASISLIVSSAIVSSKFGKQSSGDSYGNMLDVIDQVDSAIVSYIPDSESSKGSANINLINEYLQFKFEYMKIRDLRRDGNRVINKRDRSTIYALTYKGKLLIKRLEAEARILVVEDMPESSGTSD</sequence>
<accession>A0ABY5YGU8</accession>
<feature type="transmembrane region" description="Helical" evidence="1">
    <location>
        <begin position="6"/>
        <end position="30"/>
    </location>
</feature>
<proteinExistence type="predicted"/>
<evidence type="ECO:0000256" key="1">
    <source>
        <dbReference type="SAM" id="Phobius"/>
    </source>
</evidence>
<protein>
    <submittedName>
        <fullName evidence="2">Uncharacterized protein</fullName>
    </submittedName>
</protein>
<keyword evidence="1" id="KW-0812">Transmembrane</keyword>
<organism evidence="2 3">
    <name type="scientific">Deinococcus rubellus</name>
    <dbReference type="NCBI Taxonomy" id="1889240"/>
    <lineage>
        <taxon>Bacteria</taxon>
        <taxon>Thermotogati</taxon>
        <taxon>Deinococcota</taxon>
        <taxon>Deinococci</taxon>
        <taxon>Deinococcales</taxon>
        <taxon>Deinococcaceae</taxon>
        <taxon>Deinococcus</taxon>
    </lineage>
</organism>
<reference evidence="2" key="1">
    <citation type="submission" date="2022-09" db="EMBL/GenBank/DDBJ databases">
        <title>genome sequence of Deinococcus rubellus.</title>
        <authorList>
            <person name="Srinivasan S."/>
        </authorList>
    </citation>
    <scope>NUCLEOTIDE SEQUENCE</scope>
    <source>
        <strain evidence="2">Ant6</strain>
    </source>
</reference>
<evidence type="ECO:0000313" key="3">
    <source>
        <dbReference type="Proteomes" id="UP001060261"/>
    </source>
</evidence>
<keyword evidence="1" id="KW-1133">Transmembrane helix</keyword>
<dbReference type="EMBL" id="CP104213">
    <property type="protein sequence ID" value="UWX64292.1"/>
    <property type="molecule type" value="Genomic_DNA"/>
</dbReference>
<name>A0ABY5YGU8_9DEIO</name>
<keyword evidence="3" id="KW-1185">Reference proteome</keyword>
<keyword evidence="1" id="KW-0472">Membrane</keyword>
<evidence type="ECO:0000313" key="2">
    <source>
        <dbReference type="EMBL" id="UWX64292.1"/>
    </source>
</evidence>
<dbReference type="RefSeq" id="WP_260560567.1">
    <property type="nucleotide sequence ID" value="NZ_BAABEC010000077.1"/>
</dbReference>
<gene>
    <name evidence="2" type="ORF">N0D28_01045</name>
</gene>